<dbReference type="InterPro" id="IPR016035">
    <property type="entry name" value="Acyl_Trfase/lysoPLipase"/>
</dbReference>
<protein>
    <submittedName>
        <fullName evidence="6">Patatin-like phospholipase family protein</fullName>
    </submittedName>
</protein>
<feature type="short sequence motif" description="GXSXG" evidence="4">
    <location>
        <begin position="38"/>
        <end position="42"/>
    </location>
</feature>
<dbReference type="AlphaFoldDB" id="A0A937FJN1"/>
<keyword evidence="1 4" id="KW-0378">Hydrolase</keyword>
<feature type="short sequence motif" description="DGA/G" evidence="4">
    <location>
        <begin position="183"/>
        <end position="185"/>
    </location>
</feature>
<dbReference type="InterPro" id="IPR050301">
    <property type="entry name" value="NTE"/>
</dbReference>
<dbReference type="Proteomes" id="UP000623681">
    <property type="component" value="Unassembled WGS sequence"/>
</dbReference>
<feature type="short sequence motif" description="GXGXXG" evidence="4">
    <location>
        <begin position="9"/>
        <end position="14"/>
    </location>
</feature>
<proteinExistence type="predicted"/>
<dbReference type="Gene3D" id="3.40.1090.10">
    <property type="entry name" value="Cytosolic phospholipase A2 catalytic domain"/>
    <property type="match status" value="2"/>
</dbReference>
<evidence type="ECO:0000259" key="5">
    <source>
        <dbReference type="PROSITE" id="PS51635"/>
    </source>
</evidence>
<gene>
    <name evidence="6" type="ORF">JK634_17515</name>
</gene>
<evidence type="ECO:0000256" key="4">
    <source>
        <dbReference type="PROSITE-ProRule" id="PRU01161"/>
    </source>
</evidence>
<evidence type="ECO:0000256" key="2">
    <source>
        <dbReference type="ARBA" id="ARBA00022963"/>
    </source>
</evidence>
<organism evidence="6 7">
    <name type="scientific">Clostridium paridis</name>
    <dbReference type="NCBI Taxonomy" id="2803863"/>
    <lineage>
        <taxon>Bacteria</taxon>
        <taxon>Bacillati</taxon>
        <taxon>Bacillota</taxon>
        <taxon>Clostridia</taxon>
        <taxon>Eubacteriales</taxon>
        <taxon>Clostridiaceae</taxon>
        <taxon>Clostridium</taxon>
    </lineage>
</organism>
<feature type="active site" description="Nucleophile" evidence="4">
    <location>
        <position position="40"/>
    </location>
</feature>
<dbReference type="InterPro" id="IPR002641">
    <property type="entry name" value="PNPLA_dom"/>
</dbReference>
<keyword evidence="2 4" id="KW-0442">Lipid degradation</keyword>
<sequence>MKIGLVFAGGGARGAYQIGVWKAFIELGIDKYISAVSGTSIGALNSVMFLSGNIELAERVWLNISKEKILPTSNFDLLKRGTLIAIGNKNMKFIKKYIPTVLEQGNISRSGLLEILDNYIDFDTILKNEKSCYVTCSKMPDITPRYFRLNDYDISTIKDILLATSAIPMIYESEEIYENRYLDGGMADNTPIQPLYGEGCDIIIVVNLNKDFVVERHLFPKTKIIEISPRSITDSVSETLDFNVTNIKRKISEGYMETFELLEPIMEIANYKREQAPKETIISIGKDLLVRSKLIFNKKTLEKDDTTKNKEDING</sequence>
<feature type="active site" description="Proton acceptor" evidence="4">
    <location>
        <position position="183"/>
    </location>
</feature>
<dbReference type="PROSITE" id="PS51635">
    <property type="entry name" value="PNPLA"/>
    <property type="match status" value="1"/>
</dbReference>
<name>A0A937FJN1_9CLOT</name>
<dbReference type="SUPFAM" id="SSF52151">
    <property type="entry name" value="FabD/lysophospholipase-like"/>
    <property type="match status" value="1"/>
</dbReference>
<dbReference type="EMBL" id="JAESWA010000026">
    <property type="protein sequence ID" value="MBL4933592.1"/>
    <property type="molecule type" value="Genomic_DNA"/>
</dbReference>
<keyword evidence="7" id="KW-1185">Reference proteome</keyword>
<reference evidence="6" key="1">
    <citation type="submission" date="2021-01" db="EMBL/GenBank/DDBJ databases">
        <title>Genome public.</title>
        <authorList>
            <person name="Liu C."/>
            <person name="Sun Q."/>
        </authorList>
    </citation>
    <scope>NUCLEOTIDE SEQUENCE</scope>
    <source>
        <strain evidence="6">YIM B02565</strain>
    </source>
</reference>
<dbReference type="PANTHER" id="PTHR14226">
    <property type="entry name" value="NEUROPATHY TARGET ESTERASE/SWISS CHEESE D.MELANOGASTER"/>
    <property type="match status" value="1"/>
</dbReference>
<accession>A0A937FJN1</accession>
<dbReference type="CDD" id="cd07209">
    <property type="entry name" value="Pat_hypo_Ecoli_Z1214_like"/>
    <property type="match status" value="1"/>
</dbReference>
<keyword evidence="3 4" id="KW-0443">Lipid metabolism</keyword>
<evidence type="ECO:0000256" key="3">
    <source>
        <dbReference type="ARBA" id="ARBA00023098"/>
    </source>
</evidence>
<evidence type="ECO:0000256" key="1">
    <source>
        <dbReference type="ARBA" id="ARBA00022801"/>
    </source>
</evidence>
<comment type="caution">
    <text evidence="6">The sequence shown here is derived from an EMBL/GenBank/DDBJ whole genome shotgun (WGS) entry which is preliminary data.</text>
</comment>
<dbReference type="PANTHER" id="PTHR14226:SF57">
    <property type="entry name" value="BLR7027 PROTEIN"/>
    <property type="match status" value="1"/>
</dbReference>
<feature type="domain" description="PNPLA" evidence="5">
    <location>
        <begin position="5"/>
        <end position="196"/>
    </location>
</feature>
<dbReference type="RefSeq" id="WP_202769034.1">
    <property type="nucleotide sequence ID" value="NZ_JAESWA010000026.1"/>
</dbReference>
<evidence type="ECO:0000313" key="7">
    <source>
        <dbReference type="Proteomes" id="UP000623681"/>
    </source>
</evidence>
<dbReference type="GO" id="GO:0016787">
    <property type="term" value="F:hydrolase activity"/>
    <property type="evidence" value="ECO:0007669"/>
    <property type="project" value="UniProtKB-UniRule"/>
</dbReference>
<dbReference type="Pfam" id="PF01734">
    <property type="entry name" value="Patatin"/>
    <property type="match status" value="1"/>
</dbReference>
<evidence type="ECO:0000313" key="6">
    <source>
        <dbReference type="EMBL" id="MBL4933592.1"/>
    </source>
</evidence>
<dbReference type="GO" id="GO:0016042">
    <property type="term" value="P:lipid catabolic process"/>
    <property type="evidence" value="ECO:0007669"/>
    <property type="project" value="UniProtKB-UniRule"/>
</dbReference>